<dbReference type="CDD" id="cd10428">
    <property type="entry name" value="LFG_like"/>
    <property type="match status" value="1"/>
</dbReference>
<evidence type="ECO:0000256" key="2">
    <source>
        <dbReference type="ARBA" id="ARBA00022692"/>
    </source>
</evidence>
<dbReference type="PANTHER" id="PTHR23291">
    <property type="entry name" value="BAX INHIBITOR-RELATED"/>
    <property type="match status" value="1"/>
</dbReference>
<keyword evidence="2 5" id="KW-0812">Transmembrane</keyword>
<comment type="similarity">
    <text evidence="5">Belongs to the BI1 family.</text>
</comment>
<accession>A0AA85KIE1</accession>
<keyword evidence="3 5" id="KW-1133">Transmembrane helix</keyword>
<dbReference type="Pfam" id="PF01027">
    <property type="entry name" value="Bax1-I"/>
    <property type="match status" value="1"/>
</dbReference>
<reference evidence="8" key="2">
    <citation type="submission" date="2023-11" db="UniProtKB">
        <authorList>
            <consortium name="WormBaseParasite"/>
        </authorList>
    </citation>
    <scope>IDENTIFICATION</scope>
</reference>
<proteinExistence type="inferred from homology"/>
<feature type="transmembrane region" description="Helical" evidence="5">
    <location>
        <begin position="186"/>
        <end position="206"/>
    </location>
</feature>
<feature type="transmembrane region" description="Helical" evidence="5">
    <location>
        <begin position="132"/>
        <end position="150"/>
    </location>
</feature>
<dbReference type="GO" id="GO:0016020">
    <property type="term" value="C:membrane"/>
    <property type="evidence" value="ECO:0007669"/>
    <property type="project" value="UniProtKB-SubCell"/>
</dbReference>
<evidence type="ECO:0000256" key="5">
    <source>
        <dbReference type="RuleBase" id="RU004379"/>
    </source>
</evidence>
<dbReference type="Proteomes" id="UP000050795">
    <property type="component" value="Unassembled WGS sequence"/>
</dbReference>
<feature type="transmembrane region" description="Helical" evidence="5">
    <location>
        <begin position="102"/>
        <end position="126"/>
    </location>
</feature>
<dbReference type="PANTHER" id="PTHR23291:SF47">
    <property type="entry name" value="TRANSMEMBRANE BAX INHIBITOR MOTIF CONTAINING 7"/>
    <property type="match status" value="1"/>
</dbReference>
<dbReference type="InterPro" id="IPR006214">
    <property type="entry name" value="Bax_inhibitor_1-related"/>
</dbReference>
<dbReference type="AlphaFoldDB" id="A0AA85KIE1"/>
<name>A0AA85KIE1_TRIRE</name>
<feature type="transmembrane region" description="Helical" evidence="5">
    <location>
        <begin position="283"/>
        <end position="302"/>
    </location>
</feature>
<evidence type="ECO:0000313" key="8">
    <source>
        <dbReference type="WBParaSite" id="TREG1_90130.1"/>
    </source>
</evidence>
<keyword evidence="4 5" id="KW-0472">Membrane</keyword>
<evidence type="ECO:0000256" key="6">
    <source>
        <dbReference type="SAM" id="MobiDB-lite"/>
    </source>
</evidence>
<dbReference type="WBParaSite" id="TREG1_90130.1">
    <property type="protein sequence ID" value="TREG1_90130.1"/>
    <property type="gene ID" value="TREG1_90130"/>
</dbReference>
<feature type="transmembrane region" description="Helical" evidence="5">
    <location>
        <begin position="218"/>
        <end position="241"/>
    </location>
</feature>
<comment type="subcellular location">
    <subcellularLocation>
        <location evidence="1">Membrane</location>
        <topology evidence="1">Multi-pass membrane protein</topology>
    </subcellularLocation>
</comment>
<reference evidence="7" key="1">
    <citation type="submission" date="2022-06" db="EMBL/GenBank/DDBJ databases">
        <authorList>
            <person name="Berger JAMES D."/>
            <person name="Berger JAMES D."/>
        </authorList>
    </citation>
    <scope>NUCLEOTIDE SEQUENCE [LARGE SCALE GENOMIC DNA]</scope>
</reference>
<evidence type="ECO:0000313" key="7">
    <source>
        <dbReference type="Proteomes" id="UP000050795"/>
    </source>
</evidence>
<evidence type="ECO:0000256" key="3">
    <source>
        <dbReference type="ARBA" id="ARBA00022989"/>
    </source>
</evidence>
<evidence type="ECO:0000256" key="1">
    <source>
        <dbReference type="ARBA" id="ARBA00004141"/>
    </source>
</evidence>
<feature type="compositionally biased region" description="Pro residues" evidence="6">
    <location>
        <begin position="13"/>
        <end position="32"/>
    </location>
</feature>
<feature type="transmembrane region" description="Helical" evidence="5">
    <location>
        <begin position="162"/>
        <end position="180"/>
    </location>
</feature>
<feature type="compositionally biased region" description="Polar residues" evidence="6">
    <location>
        <begin position="1"/>
        <end position="10"/>
    </location>
</feature>
<evidence type="ECO:0000256" key="4">
    <source>
        <dbReference type="ARBA" id="ARBA00023136"/>
    </source>
</evidence>
<protein>
    <submittedName>
        <fullName evidence="8">Uncharacterized protein</fullName>
    </submittedName>
</protein>
<keyword evidence="7" id="KW-1185">Reference proteome</keyword>
<feature type="transmembrane region" description="Helical" evidence="5">
    <location>
        <begin position="247"/>
        <end position="271"/>
    </location>
</feature>
<sequence length="309" mass="34787">MQPYPGNQSPPMYGNPPYPQMSPPFQMPPQPQYQPGQQYVMTPGVLYTSTGAIVGPSVPPQQPKGFFYYGNSGQGFQGQEFIYAPFDDDTVRNRFISKVYSILTVQLAITAAIILIFMLIPGISIWVTKNPFTLWLALGIFTMVYFPLCCIESFRRSYPTNFIALIILTIAQSFLLAAVSCTYSTYNVLTAVGITFMICLCATVFARTTSIDFTKCWIVLFMLLIALVFMGIASMFVYMYYGRNSVFHVIYGGFGAAVFTLYLIYDTQLLIGGRTYSLNPEEYIFGTLILYIDIIMIFTYLLKLIGGEY</sequence>
<organism evidence="7 8">
    <name type="scientific">Trichobilharzia regenti</name>
    <name type="common">Nasal bird schistosome</name>
    <dbReference type="NCBI Taxonomy" id="157069"/>
    <lineage>
        <taxon>Eukaryota</taxon>
        <taxon>Metazoa</taxon>
        <taxon>Spiralia</taxon>
        <taxon>Lophotrochozoa</taxon>
        <taxon>Platyhelminthes</taxon>
        <taxon>Trematoda</taxon>
        <taxon>Digenea</taxon>
        <taxon>Strigeidida</taxon>
        <taxon>Schistosomatoidea</taxon>
        <taxon>Schistosomatidae</taxon>
        <taxon>Trichobilharzia</taxon>
    </lineage>
</organism>
<feature type="region of interest" description="Disordered" evidence="6">
    <location>
        <begin position="1"/>
        <end position="33"/>
    </location>
</feature>